<evidence type="ECO:0000256" key="1">
    <source>
        <dbReference type="SAM" id="Phobius"/>
    </source>
</evidence>
<feature type="transmembrane region" description="Helical" evidence="1">
    <location>
        <begin position="6"/>
        <end position="26"/>
    </location>
</feature>
<evidence type="ECO:0000313" key="3">
    <source>
        <dbReference type="EnsemblMetazoa" id="ISCW002143-PA"/>
    </source>
</evidence>
<dbReference type="EMBL" id="ABJB010318867">
    <property type="status" value="NOT_ANNOTATED_CDS"/>
    <property type="molecule type" value="Genomic_DNA"/>
</dbReference>
<dbReference type="VEuPathDB" id="VectorBase:ISCI002143"/>
<keyword evidence="1" id="KW-0812">Transmembrane</keyword>
<keyword evidence="1" id="KW-0472">Membrane</keyword>
<reference evidence="2 4" key="1">
    <citation type="submission" date="2008-03" db="EMBL/GenBank/DDBJ databases">
        <title>Annotation of Ixodes scapularis.</title>
        <authorList>
            <consortium name="Ixodes scapularis Genome Project Consortium"/>
            <person name="Caler E."/>
            <person name="Hannick L.I."/>
            <person name="Bidwell S."/>
            <person name="Joardar V."/>
            <person name="Thiagarajan M."/>
            <person name="Amedeo P."/>
            <person name="Galinsky K.J."/>
            <person name="Schobel S."/>
            <person name="Inman J."/>
            <person name="Hostetler J."/>
            <person name="Miller J."/>
            <person name="Hammond M."/>
            <person name="Megy K."/>
            <person name="Lawson D."/>
            <person name="Kodira C."/>
            <person name="Sutton G."/>
            <person name="Meyer J."/>
            <person name="Hill C.A."/>
            <person name="Birren B."/>
            <person name="Nene V."/>
            <person name="Collins F."/>
            <person name="Alarcon-Chaidez F."/>
            <person name="Wikel S."/>
            <person name="Strausberg R."/>
        </authorList>
    </citation>
    <scope>NUCLEOTIDE SEQUENCE [LARGE SCALE GENOMIC DNA]</scope>
    <source>
        <strain evidence="4">Wikel</strain>
        <strain evidence="2">Wikel colony</strain>
    </source>
</reference>
<gene>
    <name evidence="2" type="ORF">IscW_ISCW002143</name>
</gene>
<dbReference type="PaxDb" id="6945-B7PAB2"/>
<dbReference type="VEuPathDB" id="VectorBase:ISCW002143"/>
<dbReference type="AlphaFoldDB" id="B7PAB2"/>
<keyword evidence="4" id="KW-1185">Reference proteome</keyword>
<keyword evidence="1" id="KW-1133">Transmembrane helix</keyword>
<dbReference type="EMBL" id="DS670561">
    <property type="protein sequence ID" value="EEC03534.1"/>
    <property type="molecule type" value="Genomic_DNA"/>
</dbReference>
<organism>
    <name type="scientific">Ixodes scapularis</name>
    <name type="common">Black-legged tick</name>
    <name type="synonym">Deer tick</name>
    <dbReference type="NCBI Taxonomy" id="6945"/>
    <lineage>
        <taxon>Eukaryota</taxon>
        <taxon>Metazoa</taxon>
        <taxon>Ecdysozoa</taxon>
        <taxon>Arthropoda</taxon>
        <taxon>Chelicerata</taxon>
        <taxon>Arachnida</taxon>
        <taxon>Acari</taxon>
        <taxon>Parasitiformes</taxon>
        <taxon>Ixodida</taxon>
        <taxon>Ixodoidea</taxon>
        <taxon>Ixodidae</taxon>
        <taxon>Ixodinae</taxon>
        <taxon>Ixodes</taxon>
    </lineage>
</organism>
<dbReference type="Proteomes" id="UP000001555">
    <property type="component" value="Unassembled WGS sequence"/>
</dbReference>
<reference evidence="3" key="2">
    <citation type="submission" date="2020-05" db="UniProtKB">
        <authorList>
            <consortium name="EnsemblMetazoa"/>
        </authorList>
    </citation>
    <scope>IDENTIFICATION</scope>
    <source>
        <strain evidence="3">wikel</strain>
    </source>
</reference>
<dbReference type="HOGENOM" id="CLU_2796790_0_0_1"/>
<evidence type="ECO:0000313" key="2">
    <source>
        <dbReference type="EMBL" id="EEC03534.1"/>
    </source>
</evidence>
<evidence type="ECO:0000313" key="4">
    <source>
        <dbReference type="Proteomes" id="UP000001555"/>
    </source>
</evidence>
<protein>
    <submittedName>
        <fullName evidence="2 3">Uncharacterized protein</fullName>
    </submittedName>
</protein>
<dbReference type="EnsemblMetazoa" id="ISCW002143-RA">
    <property type="protein sequence ID" value="ISCW002143-PA"/>
    <property type="gene ID" value="ISCW002143"/>
</dbReference>
<sequence>MPRLGKLALLPTSGLFSFLSWFAFIFDFFVSKSLKKCAQFRFGDFKWLCLLSKHLLLCVLFCEVSVLV</sequence>
<name>B7PAB2_IXOSC</name>
<proteinExistence type="predicted"/>
<accession>B7PAB2</accession>
<dbReference type="InParanoid" id="B7PAB2"/>